<dbReference type="InterPro" id="IPR003593">
    <property type="entry name" value="AAA+_ATPase"/>
</dbReference>
<feature type="domain" description="Response regulatory" evidence="8">
    <location>
        <begin position="4"/>
        <end position="118"/>
    </location>
</feature>
<evidence type="ECO:0000256" key="5">
    <source>
        <dbReference type="ARBA" id="ARBA00023163"/>
    </source>
</evidence>
<gene>
    <name evidence="9" type="ORF">HNQ61_000351</name>
</gene>
<dbReference type="InterPro" id="IPR027417">
    <property type="entry name" value="P-loop_NTPase"/>
</dbReference>
<dbReference type="GO" id="GO:0000160">
    <property type="term" value="P:phosphorelay signal transduction system"/>
    <property type="evidence" value="ECO:0007669"/>
    <property type="project" value="InterPro"/>
</dbReference>
<dbReference type="InterPro" id="IPR025944">
    <property type="entry name" value="Sigma_54_int_dom_CS"/>
</dbReference>
<comment type="caution">
    <text evidence="9">The sequence shown here is derived from an EMBL/GenBank/DDBJ whole genome shotgun (WGS) entry which is preliminary data.</text>
</comment>
<dbReference type="GO" id="GO:0005524">
    <property type="term" value="F:ATP binding"/>
    <property type="evidence" value="ECO:0007669"/>
    <property type="project" value="UniProtKB-KW"/>
</dbReference>
<dbReference type="SMART" id="SM00448">
    <property type="entry name" value="REC"/>
    <property type="match status" value="1"/>
</dbReference>
<evidence type="ECO:0000313" key="10">
    <source>
        <dbReference type="Proteomes" id="UP000582837"/>
    </source>
</evidence>
<dbReference type="RefSeq" id="WP_170031075.1">
    <property type="nucleotide sequence ID" value="NZ_JABDTL010000001.1"/>
</dbReference>
<dbReference type="SMART" id="SM00382">
    <property type="entry name" value="AAA"/>
    <property type="match status" value="1"/>
</dbReference>
<accession>A0A841GP95</accession>
<sequence>MPEKILVADDERHIAEGLQMLLADEGYEVDTATEGNTAWKLVQANAYGVVLADLRMPQVDGLELFSRMRKAGIASEMIIITGEGSVESAKEAMREGAYDYLEKPLKIDRLRELIPKALEKFQVKQANKQLEERLANLTRFVDMIGQSDEMRAIYSTIEAAAPTSASILIVGESGTGKELVARAIHEKSNRAKGPFVAINCAAFPREILENELFGHEKGAFTGAINEKQGCFELADGGTLFLDEVAEMEPDIQVKFLRALEQRSFRRLGGKKEISVDIRVVSATNKQINKAIEDGKLREDLYHRLAVIPLTLPPLRERRGDVRLLAESFLRRFAEENSKKTLKSFAPETLEFINAYRWPGNVRELKNAVERAAIFARGEQVTLGDLRAHELISSEDREVRVPVGTSLQQAERTLVLKTFSFTEGDHTKTATLLGIDEDELRNRLNQAVAAEAVPA</sequence>
<dbReference type="InterPro" id="IPR058031">
    <property type="entry name" value="AAA_lid_NorR"/>
</dbReference>
<keyword evidence="2" id="KW-0067">ATP-binding</keyword>
<dbReference type="Gene3D" id="1.10.8.60">
    <property type="match status" value="1"/>
</dbReference>
<keyword evidence="4 9" id="KW-0238">DNA-binding</keyword>
<feature type="modified residue" description="4-aspartylphosphate" evidence="6">
    <location>
        <position position="53"/>
    </location>
</feature>
<evidence type="ECO:0000313" key="9">
    <source>
        <dbReference type="EMBL" id="MBB6068740.1"/>
    </source>
</evidence>
<dbReference type="InterPro" id="IPR009057">
    <property type="entry name" value="Homeodomain-like_sf"/>
</dbReference>
<dbReference type="PROSITE" id="PS50045">
    <property type="entry name" value="SIGMA54_INTERACT_4"/>
    <property type="match status" value="1"/>
</dbReference>
<dbReference type="EMBL" id="JACHIA010000001">
    <property type="protein sequence ID" value="MBB6068740.1"/>
    <property type="molecule type" value="Genomic_DNA"/>
</dbReference>
<dbReference type="PANTHER" id="PTHR32071:SF14">
    <property type="entry name" value="TRANSCRIPTIONAL REGULATORY PROTEIN RTCR"/>
    <property type="match status" value="1"/>
</dbReference>
<evidence type="ECO:0000259" key="7">
    <source>
        <dbReference type="PROSITE" id="PS50045"/>
    </source>
</evidence>
<dbReference type="FunFam" id="3.40.50.300:FF:000006">
    <property type="entry name" value="DNA-binding transcriptional regulator NtrC"/>
    <property type="match status" value="1"/>
</dbReference>
<evidence type="ECO:0000256" key="4">
    <source>
        <dbReference type="ARBA" id="ARBA00023125"/>
    </source>
</evidence>
<dbReference type="PANTHER" id="PTHR32071">
    <property type="entry name" value="TRANSCRIPTIONAL REGULATORY PROTEIN"/>
    <property type="match status" value="1"/>
</dbReference>
<keyword evidence="6" id="KW-0597">Phosphoprotein</keyword>
<dbReference type="AlphaFoldDB" id="A0A841GP95"/>
<keyword evidence="5" id="KW-0804">Transcription</keyword>
<dbReference type="GO" id="GO:0003677">
    <property type="term" value="F:DNA binding"/>
    <property type="evidence" value="ECO:0007669"/>
    <property type="project" value="UniProtKB-KW"/>
</dbReference>
<dbReference type="PROSITE" id="PS50110">
    <property type="entry name" value="RESPONSE_REGULATORY"/>
    <property type="match status" value="1"/>
</dbReference>
<dbReference type="PROSITE" id="PS00688">
    <property type="entry name" value="SIGMA54_INTERACT_3"/>
    <property type="match status" value="1"/>
</dbReference>
<dbReference type="Proteomes" id="UP000582837">
    <property type="component" value="Unassembled WGS sequence"/>
</dbReference>
<dbReference type="PROSITE" id="PS00675">
    <property type="entry name" value="SIGMA54_INTERACT_1"/>
    <property type="match status" value="1"/>
</dbReference>
<evidence type="ECO:0000256" key="1">
    <source>
        <dbReference type="ARBA" id="ARBA00022741"/>
    </source>
</evidence>
<keyword evidence="3" id="KW-0805">Transcription regulation</keyword>
<dbReference type="InterPro" id="IPR011006">
    <property type="entry name" value="CheY-like_superfamily"/>
</dbReference>
<evidence type="ECO:0000259" key="8">
    <source>
        <dbReference type="PROSITE" id="PS50110"/>
    </source>
</evidence>
<dbReference type="CDD" id="cd00009">
    <property type="entry name" value="AAA"/>
    <property type="match status" value="1"/>
</dbReference>
<reference evidence="9 10" key="1">
    <citation type="submission" date="2020-08" db="EMBL/GenBank/DDBJ databases">
        <title>Genomic Encyclopedia of Type Strains, Phase IV (KMG-IV): sequencing the most valuable type-strain genomes for metagenomic binning, comparative biology and taxonomic classification.</title>
        <authorList>
            <person name="Goeker M."/>
        </authorList>
    </citation>
    <scope>NUCLEOTIDE SEQUENCE [LARGE SCALE GENOMIC DNA]</scope>
    <source>
        <strain evidence="9 10">DSM 29007</strain>
    </source>
</reference>
<dbReference type="InterPro" id="IPR002078">
    <property type="entry name" value="Sigma_54_int"/>
</dbReference>
<dbReference type="Pfam" id="PF00158">
    <property type="entry name" value="Sigma54_activat"/>
    <property type="match status" value="1"/>
</dbReference>
<dbReference type="Gene3D" id="3.40.50.2300">
    <property type="match status" value="1"/>
</dbReference>
<dbReference type="InterPro" id="IPR001789">
    <property type="entry name" value="Sig_transdc_resp-reg_receiver"/>
</dbReference>
<dbReference type="SUPFAM" id="SSF52172">
    <property type="entry name" value="CheY-like"/>
    <property type="match status" value="1"/>
</dbReference>
<feature type="domain" description="Sigma-54 factor interaction" evidence="7">
    <location>
        <begin position="143"/>
        <end position="373"/>
    </location>
</feature>
<keyword evidence="1" id="KW-0547">Nucleotide-binding</keyword>
<dbReference type="Pfam" id="PF25601">
    <property type="entry name" value="AAA_lid_14"/>
    <property type="match status" value="1"/>
</dbReference>
<dbReference type="Gene3D" id="3.40.50.300">
    <property type="entry name" value="P-loop containing nucleotide triphosphate hydrolases"/>
    <property type="match status" value="1"/>
</dbReference>
<evidence type="ECO:0000256" key="2">
    <source>
        <dbReference type="ARBA" id="ARBA00022840"/>
    </source>
</evidence>
<dbReference type="SUPFAM" id="SSF46689">
    <property type="entry name" value="Homeodomain-like"/>
    <property type="match status" value="1"/>
</dbReference>
<dbReference type="PROSITE" id="PS00676">
    <property type="entry name" value="SIGMA54_INTERACT_2"/>
    <property type="match status" value="1"/>
</dbReference>
<dbReference type="InterPro" id="IPR025943">
    <property type="entry name" value="Sigma_54_int_dom_ATP-bd_2"/>
</dbReference>
<dbReference type="SUPFAM" id="SSF52540">
    <property type="entry name" value="P-loop containing nucleoside triphosphate hydrolases"/>
    <property type="match status" value="1"/>
</dbReference>
<evidence type="ECO:0000256" key="3">
    <source>
        <dbReference type="ARBA" id="ARBA00023015"/>
    </source>
</evidence>
<organism evidence="9 10">
    <name type="scientific">Longimicrobium terrae</name>
    <dbReference type="NCBI Taxonomy" id="1639882"/>
    <lineage>
        <taxon>Bacteria</taxon>
        <taxon>Pseudomonadati</taxon>
        <taxon>Gemmatimonadota</taxon>
        <taxon>Longimicrobiia</taxon>
        <taxon>Longimicrobiales</taxon>
        <taxon>Longimicrobiaceae</taxon>
        <taxon>Longimicrobium</taxon>
    </lineage>
</organism>
<dbReference type="Gene3D" id="1.10.10.60">
    <property type="entry name" value="Homeodomain-like"/>
    <property type="match status" value="1"/>
</dbReference>
<evidence type="ECO:0000256" key="6">
    <source>
        <dbReference type="PROSITE-ProRule" id="PRU00169"/>
    </source>
</evidence>
<dbReference type="Pfam" id="PF00072">
    <property type="entry name" value="Response_reg"/>
    <property type="match status" value="1"/>
</dbReference>
<name>A0A841GP95_9BACT</name>
<dbReference type="GO" id="GO:0006355">
    <property type="term" value="P:regulation of DNA-templated transcription"/>
    <property type="evidence" value="ECO:0007669"/>
    <property type="project" value="InterPro"/>
</dbReference>
<keyword evidence="10" id="KW-1185">Reference proteome</keyword>
<protein>
    <submittedName>
        <fullName evidence="9">DNA-binding NtrC family response regulator</fullName>
    </submittedName>
</protein>
<dbReference type="InterPro" id="IPR025662">
    <property type="entry name" value="Sigma_54_int_dom_ATP-bd_1"/>
</dbReference>
<proteinExistence type="predicted"/>